<dbReference type="GO" id="GO:0006782">
    <property type="term" value="P:protoporphyrinogen IX biosynthetic process"/>
    <property type="evidence" value="ECO:0007669"/>
    <property type="project" value="UniProtKB-UniRule"/>
</dbReference>
<dbReference type="InterPro" id="IPR015424">
    <property type="entry name" value="PyrdxlP-dep_Trfase"/>
</dbReference>
<dbReference type="PROSITE" id="PS00599">
    <property type="entry name" value="AA_TRANSFER_CLASS_2"/>
    <property type="match status" value="1"/>
</dbReference>
<dbReference type="GO" id="GO:0003870">
    <property type="term" value="F:5-aminolevulinate synthase activity"/>
    <property type="evidence" value="ECO:0007669"/>
    <property type="project" value="UniProtKB-EC"/>
</dbReference>
<dbReference type="Gene3D" id="3.90.1150.10">
    <property type="entry name" value="Aspartate Aminotransferase, domain 1"/>
    <property type="match status" value="1"/>
</dbReference>
<feature type="region of interest" description="Disordered" evidence="13">
    <location>
        <begin position="47"/>
        <end position="76"/>
    </location>
</feature>
<feature type="domain" description="Aminotransferase class I/classII large" evidence="14">
    <location>
        <begin position="177"/>
        <end position="539"/>
    </location>
</feature>
<comment type="pathway">
    <text evidence="4 12">Porphyrin-containing compound metabolism; protoporphyrin-IX biosynthesis; 5-aminolevulinate from glycine: step 1/1.</text>
</comment>
<dbReference type="EMBL" id="CP014501">
    <property type="protein sequence ID" value="ANB13032.1"/>
    <property type="molecule type" value="Genomic_DNA"/>
</dbReference>
<evidence type="ECO:0000256" key="4">
    <source>
        <dbReference type="ARBA" id="ARBA00005029"/>
    </source>
</evidence>
<dbReference type="InterPro" id="IPR050087">
    <property type="entry name" value="AON_synthase_class-II"/>
</dbReference>
<dbReference type="InterPro" id="IPR004839">
    <property type="entry name" value="Aminotransferase_I/II_large"/>
</dbReference>
<comment type="catalytic activity">
    <reaction evidence="10 12">
        <text>succinyl-CoA + glycine + H(+) = 5-aminolevulinate + CO2 + CoA</text>
        <dbReference type="Rhea" id="RHEA:12921"/>
        <dbReference type="ChEBI" id="CHEBI:15378"/>
        <dbReference type="ChEBI" id="CHEBI:16526"/>
        <dbReference type="ChEBI" id="CHEBI:57287"/>
        <dbReference type="ChEBI" id="CHEBI:57292"/>
        <dbReference type="ChEBI" id="CHEBI:57305"/>
        <dbReference type="ChEBI" id="CHEBI:356416"/>
        <dbReference type="EC" id="2.3.1.37"/>
    </reaction>
</comment>
<evidence type="ECO:0000256" key="5">
    <source>
        <dbReference type="ARBA" id="ARBA00008392"/>
    </source>
</evidence>
<dbReference type="GO" id="GO:0030170">
    <property type="term" value="F:pyridoxal phosphate binding"/>
    <property type="evidence" value="ECO:0007669"/>
    <property type="project" value="UniProtKB-UniRule"/>
</dbReference>
<dbReference type="GO" id="GO:0005759">
    <property type="term" value="C:mitochondrial matrix"/>
    <property type="evidence" value="ECO:0007669"/>
    <property type="project" value="UniProtKB-SubCell"/>
</dbReference>
<dbReference type="OrthoDB" id="10263824at2759"/>
<dbReference type="Gene3D" id="3.40.640.10">
    <property type="entry name" value="Type I PLP-dependent aspartate aminotransferase-like (Major domain)"/>
    <property type="match status" value="1"/>
</dbReference>
<evidence type="ECO:0000313" key="15">
    <source>
        <dbReference type="EMBL" id="ANB13032.1"/>
    </source>
</evidence>
<comment type="similarity">
    <text evidence="5 11">Belongs to the class-II pyridoxal-phosphate-dependent aminotransferase family.</text>
</comment>
<evidence type="ECO:0000256" key="6">
    <source>
        <dbReference type="ARBA" id="ARBA00022679"/>
    </source>
</evidence>
<dbReference type="UniPathway" id="UPA00251">
    <property type="reaction ID" value="UER00375"/>
</dbReference>
<comment type="subcellular location">
    <subcellularLocation>
        <location evidence="3 12">Mitochondrion matrix</location>
    </subcellularLocation>
</comment>
<protein>
    <recommendedName>
        <fullName evidence="12">5-aminolevulinate synthase</fullName>
        <ecNumber evidence="12">2.3.1.37</ecNumber>
    </recommendedName>
    <alternativeName>
        <fullName evidence="12">5-aminolevulinic acid synthase</fullName>
    </alternativeName>
    <alternativeName>
        <fullName evidence="12">Delta-ALA synthase</fullName>
    </alternativeName>
    <alternativeName>
        <fullName evidence="12">Delta-aminolevulinate synthase</fullName>
    </alternativeName>
</protein>
<dbReference type="InterPro" id="IPR010961">
    <property type="entry name" value="4pyrrol_synth_NH2levulA_synth"/>
</dbReference>
<reference evidence="15 16" key="1">
    <citation type="submission" date="2016-02" db="EMBL/GenBank/DDBJ databases">
        <title>Complete genome sequence and transcriptome regulation of the pentose utilising yeast Sugiyamaella lignohabitans.</title>
        <authorList>
            <person name="Bellasio M."/>
            <person name="Peymann A."/>
            <person name="Valli M."/>
            <person name="Sipitzky M."/>
            <person name="Graf A."/>
            <person name="Sauer M."/>
            <person name="Marx H."/>
            <person name="Mattanovich D."/>
        </authorList>
    </citation>
    <scope>NUCLEOTIDE SEQUENCE [LARGE SCALE GENOMIC DNA]</scope>
    <source>
        <strain evidence="15 16">CBS 10342</strain>
    </source>
</reference>
<evidence type="ECO:0000259" key="14">
    <source>
        <dbReference type="Pfam" id="PF00155"/>
    </source>
</evidence>
<dbReference type="InterPro" id="IPR001917">
    <property type="entry name" value="Aminotrans_II_pyridoxalP_BS"/>
</dbReference>
<dbReference type="FunFam" id="3.40.640.10:FF:000006">
    <property type="entry name" value="5-aminolevulinate synthase, mitochondrial"/>
    <property type="match status" value="1"/>
</dbReference>
<keyword evidence="8 12" id="KW-0350">Heme biosynthesis</keyword>
<keyword evidence="6 12" id="KW-0808">Transferase</keyword>
<evidence type="ECO:0000256" key="10">
    <source>
        <dbReference type="ARBA" id="ARBA00047654"/>
    </source>
</evidence>
<dbReference type="CDD" id="cd06454">
    <property type="entry name" value="KBL_like"/>
    <property type="match status" value="1"/>
</dbReference>
<keyword evidence="7 11" id="KW-0663">Pyridoxal phosphate</keyword>
<sequence>MDKIVRQAKALCPFIQNASTASLRSMSHGQGLTSAASMCPVMKRAIDQQSRQYSTPSKPVQDSARAQQPAAKTSTNSADNAIFVDVPLAQQQKKIAEDKQIGEIFGTSKSSKEAATASSVSGTNAVGEKQKAKFNYNSLYTTELNKKRQDKSYRYFNNINRLAQEFPRAHRSEQADKVTVWCANDYLGMGGHPVVVNAMHQTLDRYGAGAGGTRNIAGHNQHAVGLEKSAAKLHGKGGALVFSSCYVANDAALTLLGQRFPGMVYFSDEMNHASMIQGIKHSGAKKVIFKHNDVADLEAKLKQYPISTPKVIAFESVYSMCGSVAPIEAICDLAEKYGALTFLDEVHAVGMYGPHGAGVAEHLDFDHYAANGPGAVSANRKTIQDRVDIITATLGKAYGCVGGYVAGSAEFIDWVRSYAPGFIFTTSLPPAVMAGAKAALDFQTTTNEFRRAQQLNTRYVKNQLAALDIPVVPNPSHIVPILVGDAEKAKAASDLLLSKHNIYVQAINYPTVPIGHERLRVTPTPGHKKELCDDLVAAIDSTFTELGLNRVSDWSAKGGLCGVGEPDLEQEPNLWSDSQLKFEPSV</sequence>
<accession>A0A167DL55</accession>
<name>A0A167DL55_9ASCO</name>
<evidence type="ECO:0000256" key="11">
    <source>
        <dbReference type="RuleBase" id="RU003693"/>
    </source>
</evidence>
<evidence type="ECO:0000313" key="16">
    <source>
        <dbReference type="Proteomes" id="UP000189580"/>
    </source>
</evidence>
<evidence type="ECO:0000256" key="1">
    <source>
        <dbReference type="ARBA" id="ARBA00001933"/>
    </source>
</evidence>
<comment type="function">
    <text evidence="2">Catalyzes the synthesis of 5-aminolevulinate (ALA) from succinyl-CoA and glycine, the first and rate-limiting step in heme biosynthesis.</text>
</comment>
<dbReference type="PANTHER" id="PTHR13693:SF102">
    <property type="entry name" value="2-AMINO-3-KETOBUTYRATE COENZYME A LIGASE, MITOCHONDRIAL"/>
    <property type="match status" value="1"/>
</dbReference>
<dbReference type="InterPro" id="IPR015421">
    <property type="entry name" value="PyrdxlP-dep_Trfase_major"/>
</dbReference>
<dbReference type="InterPro" id="IPR015422">
    <property type="entry name" value="PyrdxlP-dep_Trfase_small"/>
</dbReference>
<proteinExistence type="inferred from homology"/>
<evidence type="ECO:0000256" key="3">
    <source>
        <dbReference type="ARBA" id="ARBA00004305"/>
    </source>
</evidence>
<dbReference type="Pfam" id="PF00155">
    <property type="entry name" value="Aminotran_1_2"/>
    <property type="match status" value="1"/>
</dbReference>
<evidence type="ECO:0000256" key="13">
    <source>
        <dbReference type="SAM" id="MobiDB-lite"/>
    </source>
</evidence>
<dbReference type="EC" id="2.3.1.37" evidence="12"/>
<dbReference type="SUPFAM" id="SSF53383">
    <property type="entry name" value="PLP-dependent transferases"/>
    <property type="match status" value="1"/>
</dbReference>
<dbReference type="AlphaFoldDB" id="A0A167DL55"/>
<dbReference type="Proteomes" id="UP000189580">
    <property type="component" value="Chromosome a"/>
</dbReference>
<dbReference type="KEGG" id="slb:AWJ20_1310"/>
<evidence type="ECO:0000256" key="12">
    <source>
        <dbReference type="RuleBase" id="RU910713"/>
    </source>
</evidence>
<keyword evidence="9 12" id="KW-0012">Acyltransferase</keyword>
<dbReference type="GeneID" id="30033099"/>
<evidence type="ECO:0000256" key="7">
    <source>
        <dbReference type="ARBA" id="ARBA00022898"/>
    </source>
</evidence>
<organism evidence="15 16">
    <name type="scientific">Sugiyamaella lignohabitans</name>
    <dbReference type="NCBI Taxonomy" id="796027"/>
    <lineage>
        <taxon>Eukaryota</taxon>
        <taxon>Fungi</taxon>
        <taxon>Dikarya</taxon>
        <taxon>Ascomycota</taxon>
        <taxon>Saccharomycotina</taxon>
        <taxon>Dipodascomycetes</taxon>
        <taxon>Dipodascales</taxon>
        <taxon>Trichomonascaceae</taxon>
        <taxon>Sugiyamaella</taxon>
    </lineage>
</organism>
<keyword evidence="12" id="KW-0496">Mitochondrion</keyword>
<dbReference type="RefSeq" id="XP_018735509.1">
    <property type="nucleotide sequence ID" value="XM_018878180.1"/>
</dbReference>
<evidence type="ECO:0000256" key="2">
    <source>
        <dbReference type="ARBA" id="ARBA00003076"/>
    </source>
</evidence>
<dbReference type="PANTHER" id="PTHR13693">
    <property type="entry name" value="CLASS II AMINOTRANSFERASE/8-AMINO-7-OXONONANOATE SYNTHASE"/>
    <property type="match status" value="1"/>
</dbReference>
<evidence type="ECO:0000256" key="8">
    <source>
        <dbReference type="ARBA" id="ARBA00023133"/>
    </source>
</evidence>
<keyword evidence="16" id="KW-1185">Reference proteome</keyword>
<comment type="cofactor">
    <cofactor evidence="1 11">
        <name>pyridoxal 5'-phosphate</name>
        <dbReference type="ChEBI" id="CHEBI:597326"/>
    </cofactor>
</comment>
<evidence type="ECO:0000256" key="9">
    <source>
        <dbReference type="ARBA" id="ARBA00023315"/>
    </source>
</evidence>
<dbReference type="NCBIfam" id="TIGR01821">
    <property type="entry name" value="5aminolev_synth"/>
    <property type="match status" value="1"/>
</dbReference>
<gene>
    <name evidence="15" type="primary">HEM1</name>
    <name evidence="15" type="ORF">AWJ20_1310</name>
</gene>
<dbReference type="GO" id="GO:1902117">
    <property type="term" value="P:positive regulation of organelle assembly"/>
    <property type="evidence" value="ECO:0007669"/>
    <property type="project" value="EnsemblFungi"/>
</dbReference>